<gene>
    <name evidence="2" type="ORF">C7B77_03150</name>
</gene>
<keyword evidence="1" id="KW-1133">Transmembrane helix</keyword>
<name>A0A2T1GM03_9CYAN</name>
<evidence type="ECO:0000313" key="2">
    <source>
        <dbReference type="EMBL" id="PSB58873.1"/>
    </source>
</evidence>
<feature type="transmembrane region" description="Helical" evidence="1">
    <location>
        <begin position="68"/>
        <end position="88"/>
    </location>
</feature>
<evidence type="ECO:0000256" key="1">
    <source>
        <dbReference type="SAM" id="Phobius"/>
    </source>
</evidence>
<organism evidence="2 3">
    <name type="scientific">Chamaesiphon polymorphus CCALA 037</name>
    <dbReference type="NCBI Taxonomy" id="2107692"/>
    <lineage>
        <taxon>Bacteria</taxon>
        <taxon>Bacillati</taxon>
        <taxon>Cyanobacteriota</taxon>
        <taxon>Cyanophyceae</taxon>
        <taxon>Gomontiellales</taxon>
        <taxon>Chamaesiphonaceae</taxon>
        <taxon>Chamaesiphon</taxon>
    </lineage>
</organism>
<proteinExistence type="predicted"/>
<accession>A0A2T1GM03</accession>
<comment type="caution">
    <text evidence="2">The sequence shown here is derived from an EMBL/GenBank/DDBJ whole genome shotgun (WGS) entry which is preliminary data.</text>
</comment>
<reference evidence="2 3" key="1">
    <citation type="submission" date="2018-03" db="EMBL/GenBank/DDBJ databases">
        <title>The ancient ancestry and fast evolution of plastids.</title>
        <authorList>
            <person name="Moore K.R."/>
            <person name="Magnabosco C."/>
            <person name="Momper L."/>
            <person name="Gold D.A."/>
            <person name="Bosak T."/>
            <person name="Fournier G.P."/>
        </authorList>
    </citation>
    <scope>NUCLEOTIDE SEQUENCE [LARGE SCALE GENOMIC DNA]</scope>
    <source>
        <strain evidence="2 3">CCALA 037</strain>
    </source>
</reference>
<dbReference type="EMBL" id="PVWO01000021">
    <property type="protein sequence ID" value="PSB58873.1"/>
    <property type="molecule type" value="Genomic_DNA"/>
</dbReference>
<evidence type="ECO:0000313" key="3">
    <source>
        <dbReference type="Proteomes" id="UP000238937"/>
    </source>
</evidence>
<protein>
    <submittedName>
        <fullName evidence="2">Uncharacterized protein</fullName>
    </submittedName>
</protein>
<keyword evidence="1" id="KW-0472">Membrane</keyword>
<dbReference type="Proteomes" id="UP000238937">
    <property type="component" value="Unassembled WGS sequence"/>
</dbReference>
<keyword evidence="1" id="KW-0812">Transmembrane</keyword>
<sequence length="206" mass="23363">MRQPSGSKIQLTSKADRFQLTIPARFRPDRVAIHQLGLAASINCAVLFLTGLTIYISVPLTIPTTELAVRVGLGVALMFVLPLTLWLFKGGLKMSFELAEKFLSQTILSIDRKQFTLSQHLYGLDRGRPKHLKTNEITQVIVDNYQHPDLKVPKVSLMLELRQTDPIRVLSTGQDLTEREIKWMAREVSNWLGVNLIADTLDWDRN</sequence>
<feature type="transmembrane region" description="Helical" evidence="1">
    <location>
        <begin position="36"/>
        <end position="56"/>
    </location>
</feature>
<dbReference type="OrthoDB" id="9820636at2"/>
<dbReference type="AlphaFoldDB" id="A0A2T1GM03"/>
<keyword evidence="3" id="KW-1185">Reference proteome</keyword>
<dbReference type="RefSeq" id="WP_106300237.1">
    <property type="nucleotide sequence ID" value="NZ_PVWO01000021.1"/>
</dbReference>